<dbReference type="GeneID" id="85396803"/>
<reference evidence="1" key="1">
    <citation type="submission" date="2021-12" db="EMBL/GenBank/DDBJ databases">
        <title>Comparative genomics, transcriptomics and evolutionary studies reveal genomic signatures of adaptation to plant cell wall in hemibiotrophic fungi.</title>
        <authorList>
            <consortium name="DOE Joint Genome Institute"/>
            <person name="Baroncelli R."/>
            <person name="Diaz J.F."/>
            <person name="Benocci T."/>
            <person name="Peng M."/>
            <person name="Battaglia E."/>
            <person name="Haridas S."/>
            <person name="Andreopoulos W."/>
            <person name="Labutti K."/>
            <person name="Pangilinan J."/>
            <person name="Floch G.L."/>
            <person name="Makela M.R."/>
            <person name="Henrissat B."/>
            <person name="Grigoriev I.V."/>
            <person name="Crouch J.A."/>
            <person name="De Vries R.P."/>
            <person name="Sukno S.A."/>
            <person name="Thon M.R."/>
        </authorList>
    </citation>
    <scope>NUCLEOTIDE SEQUENCE</scope>
    <source>
        <strain evidence="1">CBS 112980</strain>
    </source>
</reference>
<dbReference type="Proteomes" id="UP001244207">
    <property type="component" value="Unassembled WGS sequence"/>
</dbReference>
<dbReference type="PANTHER" id="PTHR42057">
    <property type="entry name" value="F-BOX DOMAIN PROTEIN (AFU_ORTHOLOGUE AFUA_4G00200)"/>
    <property type="match status" value="1"/>
</dbReference>
<proteinExistence type="predicted"/>
<keyword evidence="2" id="KW-1185">Reference proteome</keyword>
<organism evidence="1 2">
    <name type="scientific">Glomerella acutata</name>
    <name type="common">Colletotrichum acutatum</name>
    <dbReference type="NCBI Taxonomy" id="27357"/>
    <lineage>
        <taxon>Eukaryota</taxon>
        <taxon>Fungi</taxon>
        <taxon>Dikarya</taxon>
        <taxon>Ascomycota</taxon>
        <taxon>Pezizomycotina</taxon>
        <taxon>Sordariomycetes</taxon>
        <taxon>Hypocreomycetidae</taxon>
        <taxon>Glomerellales</taxon>
        <taxon>Glomerellaceae</taxon>
        <taxon>Colletotrichum</taxon>
        <taxon>Colletotrichum acutatum species complex</taxon>
    </lineage>
</organism>
<sequence>MRPTSSVPNISVPSSNPQLGMILLRHGPEYDSRFRKRGHAYGALSLLICILLLAENPVSRTFCRRKVAATCSFFVSNGLRVLFKADEEEISGIWGNDVTILSSVGRGLFSYSKKSRQFGDWEDWKNGEYHAFTSAIKRIKQLPNIRAIELHFSEKCKGRWSNLHDAWDDVEPSETRLNTLKAVFEAIRERAVQSNAEVSTIRSLTIRNLQNMPHQEFVNSGLFKDVAKDIDHYHLLITEEYNEHGPDRDTFMEERLEFESHLQRQFLPHFAANLTALTLNFHECWGTMPGYFDGAGLEFPRLKTLNLGNFVISNNRHFDWVLSQKSLETLRLDSCHIISHIQVDTEETKEWRIHTEDWQRLPKGSYGISYDNAELYRFDGTWESTFDKIRNNLPCLMDFRFDGQFYGLHFLRPSRIDTVLHPSRYINFDAGTCPSPWLTSNSETGEMEFGDYECSVNRSEETKEGDTRAFRDLLSACHERHK</sequence>
<dbReference type="PANTHER" id="PTHR42057:SF2">
    <property type="entry name" value="F-BOX DOMAIN PROTEIN (AFU_ORTHOLOGUE AFUA_4G00200)-RELATED"/>
    <property type="match status" value="1"/>
</dbReference>
<comment type="caution">
    <text evidence="1">The sequence shown here is derived from an EMBL/GenBank/DDBJ whole genome shotgun (WGS) entry which is preliminary data.</text>
</comment>
<dbReference type="EMBL" id="JAHMHS010000085">
    <property type="protein sequence ID" value="KAK1721318.1"/>
    <property type="molecule type" value="Genomic_DNA"/>
</dbReference>
<accession>A0AAD8UI40</accession>
<gene>
    <name evidence="1" type="ORF">BDZ83DRAFT_732870</name>
</gene>
<protein>
    <submittedName>
        <fullName evidence="1">Uncharacterized protein</fullName>
    </submittedName>
</protein>
<evidence type="ECO:0000313" key="2">
    <source>
        <dbReference type="Proteomes" id="UP001244207"/>
    </source>
</evidence>
<dbReference type="AlphaFoldDB" id="A0AAD8UI40"/>
<dbReference type="RefSeq" id="XP_060362114.1">
    <property type="nucleotide sequence ID" value="XM_060512905.1"/>
</dbReference>
<evidence type="ECO:0000313" key="1">
    <source>
        <dbReference type="EMBL" id="KAK1721318.1"/>
    </source>
</evidence>
<name>A0AAD8UI40_GLOAC</name>